<keyword evidence="2" id="KW-1185">Reference proteome</keyword>
<accession>A0A1G7FNA2</accession>
<dbReference type="AlphaFoldDB" id="A0A1G7FNA2"/>
<name>A0A1G7FNA2_9SPHN</name>
<organism evidence="1 2">
    <name type="scientific">Sphingomonas carotinifaciens</name>
    <dbReference type="NCBI Taxonomy" id="1166323"/>
    <lineage>
        <taxon>Bacteria</taxon>
        <taxon>Pseudomonadati</taxon>
        <taxon>Pseudomonadota</taxon>
        <taxon>Alphaproteobacteria</taxon>
        <taxon>Sphingomonadales</taxon>
        <taxon>Sphingomonadaceae</taxon>
        <taxon>Sphingomonas</taxon>
    </lineage>
</organism>
<evidence type="ECO:0000313" key="2">
    <source>
        <dbReference type="Proteomes" id="UP000323502"/>
    </source>
</evidence>
<gene>
    <name evidence="1" type="ORF">SAMN05216557_101474</name>
</gene>
<reference evidence="1 2" key="1">
    <citation type="submission" date="2016-10" db="EMBL/GenBank/DDBJ databases">
        <authorList>
            <person name="Varghese N."/>
            <person name="Submissions S."/>
        </authorList>
    </citation>
    <scope>NUCLEOTIDE SEQUENCE [LARGE SCALE GENOMIC DNA]</scope>
    <source>
        <strain evidence="1 2">S7-754</strain>
    </source>
</reference>
<sequence length="117" mass="12545">MLALGLVLMMLQDAQGMMARAATKLSPERRCIHDPHSTDITVCGLRNADRFRVPFIINDPGDPRRQPVRVEREALLARTNPIHEKSPFLVGGGLAGVSATVGGDGSVHGATLRKPAP</sequence>
<dbReference type="EMBL" id="FNBI01000001">
    <property type="protein sequence ID" value="SDE77165.1"/>
    <property type="molecule type" value="Genomic_DNA"/>
</dbReference>
<evidence type="ECO:0000313" key="1">
    <source>
        <dbReference type="EMBL" id="SDE77165.1"/>
    </source>
</evidence>
<dbReference type="Proteomes" id="UP000323502">
    <property type="component" value="Unassembled WGS sequence"/>
</dbReference>
<proteinExistence type="predicted"/>
<protein>
    <submittedName>
        <fullName evidence="1">Uncharacterized protein</fullName>
    </submittedName>
</protein>